<dbReference type="GO" id="GO:0005634">
    <property type="term" value="C:nucleus"/>
    <property type="evidence" value="ECO:0007669"/>
    <property type="project" value="TreeGrafter"/>
</dbReference>
<evidence type="ECO:0000256" key="3">
    <source>
        <dbReference type="PROSITE-ProRule" id="PRU00023"/>
    </source>
</evidence>
<dbReference type="SUPFAM" id="SSF48403">
    <property type="entry name" value="Ankyrin repeat"/>
    <property type="match status" value="1"/>
</dbReference>
<feature type="repeat" description="ANK" evidence="3">
    <location>
        <begin position="17"/>
        <end position="46"/>
    </location>
</feature>
<dbReference type="PROSITE" id="PS50088">
    <property type="entry name" value="ANK_REPEAT"/>
    <property type="match status" value="6"/>
</dbReference>
<dbReference type="PANTHER" id="PTHR24193:SF121">
    <property type="entry name" value="ADA2A-CONTAINING COMPLEX COMPONENT 3, ISOFORM D"/>
    <property type="match status" value="1"/>
</dbReference>
<keyword evidence="1" id="KW-0677">Repeat</keyword>
<dbReference type="PROSITE" id="PS50297">
    <property type="entry name" value="ANK_REP_REGION"/>
    <property type="match status" value="5"/>
</dbReference>
<dbReference type="AlphaFoldDB" id="A0A6B2L8D4"/>
<dbReference type="InterPro" id="IPR002110">
    <property type="entry name" value="Ankyrin_rpt"/>
</dbReference>
<evidence type="ECO:0000256" key="1">
    <source>
        <dbReference type="ARBA" id="ARBA00022737"/>
    </source>
</evidence>
<dbReference type="InterPro" id="IPR050663">
    <property type="entry name" value="Ankyrin-SOCS_Box"/>
</dbReference>
<name>A0A6B2L8D4_9EUKA</name>
<dbReference type="InterPro" id="IPR036770">
    <property type="entry name" value="Ankyrin_rpt-contain_sf"/>
</dbReference>
<dbReference type="PANTHER" id="PTHR24193">
    <property type="entry name" value="ANKYRIN REPEAT PROTEIN"/>
    <property type="match status" value="1"/>
</dbReference>
<feature type="repeat" description="ANK" evidence="3">
    <location>
        <begin position="176"/>
        <end position="204"/>
    </location>
</feature>
<feature type="repeat" description="ANK" evidence="3">
    <location>
        <begin position="46"/>
        <end position="74"/>
    </location>
</feature>
<dbReference type="EMBL" id="GIBP01004300">
    <property type="protein sequence ID" value="NDV33269.1"/>
    <property type="molecule type" value="Transcribed_RNA"/>
</dbReference>
<feature type="repeat" description="ANK" evidence="3">
    <location>
        <begin position="144"/>
        <end position="176"/>
    </location>
</feature>
<keyword evidence="2 3" id="KW-0040">ANK repeat</keyword>
<dbReference type="Pfam" id="PF13637">
    <property type="entry name" value="Ank_4"/>
    <property type="match status" value="1"/>
</dbReference>
<organism evidence="4">
    <name type="scientific">Arcella intermedia</name>
    <dbReference type="NCBI Taxonomy" id="1963864"/>
    <lineage>
        <taxon>Eukaryota</taxon>
        <taxon>Amoebozoa</taxon>
        <taxon>Tubulinea</taxon>
        <taxon>Elardia</taxon>
        <taxon>Arcellinida</taxon>
        <taxon>Sphaerothecina</taxon>
        <taxon>Arcellidae</taxon>
        <taxon>Arcella</taxon>
    </lineage>
</organism>
<evidence type="ECO:0000256" key="2">
    <source>
        <dbReference type="ARBA" id="ARBA00023043"/>
    </source>
</evidence>
<feature type="repeat" description="ANK" evidence="3">
    <location>
        <begin position="216"/>
        <end position="248"/>
    </location>
</feature>
<dbReference type="GO" id="GO:0000976">
    <property type="term" value="F:transcription cis-regulatory region binding"/>
    <property type="evidence" value="ECO:0007669"/>
    <property type="project" value="TreeGrafter"/>
</dbReference>
<protein>
    <submittedName>
        <fullName evidence="4">Uncharacterized protein</fullName>
    </submittedName>
</protein>
<evidence type="ECO:0000313" key="4">
    <source>
        <dbReference type="EMBL" id="NDV33269.1"/>
    </source>
</evidence>
<dbReference type="SMART" id="SM00248">
    <property type="entry name" value="ANK"/>
    <property type="match status" value="7"/>
</dbReference>
<feature type="repeat" description="ANK" evidence="3">
    <location>
        <begin position="112"/>
        <end position="144"/>
    </location>
</feature>
<sequence length="351" mass="40143">MISLKANIEKPCNIECTPLFFACQRGYLDIVKILIENKANIESQTDGKSPFCIAVENGYLNIATMLLEMKANINSNMLHLNNNLLKACYDGNLDVAKYLIPLNVNLEFTDKNGYTPVIFASDRGHLEIVKMLIENKVNIESKLEGESPFFSACSSGHMEIAKVLIENNVNFETPNNGCTPFFIACQKGHLNIVKLLIQNNANIETPLIIGKYLKFNKMNPLMISCYQGHKDIVTHLLENNLDINIPSENGWAAFKWTEEGKKDMLENKNDLGEYTKNPADYDVILTILNNYQMKVHKLVLNWPASHLQFCTRSKQFVLELVDIWLQFNIPMDVITMLIRIVLHKQLYFYKE</sequence>
<reference evidence="4" key="1">
    <citation type="journal article" date="2020" name="J. Eukaryot. Microbiol.">
        <title>De novo Sequencing, Assembly and Annotation of the Transcriptome for the Free-Living Testate Amoeba Arcella intermedia.</title>
        <authorList>
            <person name="Ribeiro G.M."/>
            <person name="Porfirio-Sousa A.L."/>
            <person name="Maurer-Alcala X.X."/>
            <person name="Katz L.A."/>
            <person name="Lahr D.J.G."/>
        </authorList>
    </citation>
    <scope>NUCLEOTIDE SEQUENCE</scope>
</reference>
<dbReference type="Pfam" id="PF12796">
    <property type="entry name" value="Ank_2"/>
    <property type="match status" value="2"/>
</dbReference>
<dbReference type="Pfam" id="PF00023">
    <property type="entry name" value="Ank"/>
    <property type="match status" value="1"/>
</dbReference>
<proteinExistence type="predicted"/>
<accession>A0A6B2L8D4</accession>
<dbReference type="GO" id="GO:0045944">
    <property type="term" value="P:positive regulation of transcription by RNA polymerase II"/>
    <property type="evidence" value="ECO:0007669"/>
    <property type="project" value="TreeGrafter"/>
</dbReference>
<dbReference type="Gene3D" id="1.25.40.20">
    <property type="entry name" value="Ankyrin repeat-containing domain"/>
    <property type="match status" value="3"/>
</dbReference>